<dbReference type="Proteomes" id="UP000265419">
    <property type="component" value="Unassembled WGS sequence"/>
</dbReference>
<sequence>MTTSRRPYLLISAPALAALLALSSCTAPGEAGDGSSAQSATAGGVRVPGGAEAQAGSGNAVTILTAAGLGELGSAPAETVVEALEAIPVNERPDGLSASVTAGAVRLSGADGAEASLPLDRFYLSVAPFITTTHECTFHAPVGCKGELASTEARFTITDTSSGEVLASGMRRTASNGFAGFWLPTDRAVTVSVEAAGKSGSVTTGTGPNDPTCLTTLRLG</sequence>
<dbReference type="RefSeq" id="WP_119423686.1">
    <property type="nucleotide sequence ID" value="NZ_QQXK01000004.1"/>
</dbReference>
<dbReference type="PROSITE" id="PS51257">
    <property type="entry name" value="PROKAR_LIPOPROTEIN"/>
    <property type="match status" value="1"/>
</dbReference>
<proteinExistence type="predicted"/>
<name>A0A399JCP1_9MICC</name>
<comment type="caution">
    <text evidence="2">The sequence shown here is derived from an EMBL/GenBank/DDBJ whole genome shotgun (WGS) entry which is preliminary data.</text>
</comment>
<dbReference type="Pfam" id="PF21172">
    <property type="entry name" value="CueP"/>
    <property type="match status" value="1"/>
</dbReference>
<evidence type="ECO:0000313" key="2">
    <source>
        <dbReference type="EMBL" id="RII43315.1"/>
    </source>
</evidence>
<dbReference type="EMBL" id="QQXK01000004">
    <property type="protein sequence ID" value="RII43315.1"/>
    <property type="molecule type" value="Genomic_DNA"/>
</dbReference>
<gene>
    <name evidence="2" type="ORF">DWB68_03175</name>
</gene>
<dbReference type="AlphaFoldDB" id="A0A399JCP1"/>
<protein>
    <recommendedName>
        <fullName evidence="4">Bacterial spore germination immunoglobulin-like domain-containing protein</fullName>
    </recommendedName>
</protein>
<keyword evidence="1" id="KW-0732">Signal</keyword>
<dbReference type="NCBIfam" id="NF038094">
    <property type="entry name" value="CueP_fam"/>
    <property type="match status" value="1"/>
</dbReference>
<accession>A0A399JCP1</accession>
<evidence type="ECO:0008006" key="4">
    <source>
        <dbReference type="Google" id="ProtNLM"/>
    </source>
</evidence>
<evidence type="ECO:0000256" key="1">
    <source>
        <dbReference type="SAM" id="SignalP"/>
    </source>
</evidence>
<reference evidence="2 3" key="1">
    <citation type="submission" date="2018-07" db="EMBL/GenBank/DDBJ databases">
        <title>Arthrobacter sp. nov., isolated from raw cow's milk with high bacterial count.</title>
        <authorList>
            <person name="Hahne J."/>
            <person name="Isele D."/>
            <person name="Lipski A."/>
        </authorList>
    </citation>
    <scope>NUCLEOTIDE SEQUENCE [LARGE SCALE GENOMIC DNA]</scope>
    <source>
        <strain evidence="2 3">JZ R-35</strain>
    </source>
</reference>
<dbReference type="InterPro" id="IPR047808">
    <property type="entry name" value="CueP-like"/>
</dbReference>
<feature type="signal peptide" evidence="1">
    <location>
        <begin position="1"/>
        <end position="17"/>
    </location>
</feature>
<dbReference type="Gene3D" id="2.60.40.3700">
    <property type="match status" value="1"/>
</dbReference>
<organism evidence="2 3">
    <name type="scientific">Galactobacter valiniphilus</name>
    <dbReference type="NCBI Taxonomy" id="2676122"/>
    <lineage>
        <taxon>Bacteria</taxon>
        <taxon>Bacillati</taxon>
        <taxon>Actinomycetota</taxon>
        <taxon>Actinomycetes</taxon>
        <taxon>Micrococcales</taxon>
        <taxon>Micrococcaceae</taxon>
        <taxon>Galactobacter</taxon>
    </lineage>
</organism>
<feature type="chain" id="PRO_5039071192" description="Bacterial spore germination immunoglobulin-like domain-containing protein" evidence="1">
    <location>
        <begin position="18"/>
        <end position="220"/>
    </location>
</feature>
<evidence type="ECO:0000313" key="3">
    <source>
        <dbReference type="Proteomes" id="UP000265419"/>
    </source>
</evidence>
<keyword evidence="3" id="KW-1185">Reference proteome</keyword>